<evidence type="ECO:0000313" key="11">
    <source>
        <dbReference type="Proteomes" id="UP000788993"/>
    </source>
</evidence>
<evidence type="ECO:0000256" key="7">
    <source>
        <dbReference type="ARBA" id="ARBA00023136"/>
    </source>
</evidence>
<feature type="transmembrane region" description="Helical" evidence="9">
    <location>
        <begin position="236"/>
        <end position="257"/>
    </location>
</feature>
<evidence type="ECO:0000313" key="10">
    <source>
        <dbReference type="EMBL" id="KAH3659405.1"/>
    </source>
</evidence>
<evidence type="ECO:0000256" key="1">
    <source>
        <dbReference type="ARBA" id="ARBA00004477"/>
    </source>
</evidence>
<comment type="catalytic activity">
    <reaction evidence="8">
        <text>hexadecanoyl-CoA + H2O = S-hexadecanoyl-4'-phosphopantetheine + adenosine 3',5'-bisphosphate + 2 H(+)</text>
        <dbReference type="Rhea" id="RHEA:50032"/>
        <dbReference type="ChEBI" id="CHEBI:15377"/>
        <dbReference type="ChEBI" id="CHEBI:15378"/>
        <dbReference type="ChEBI" id="CHEBI:57379"/>
        <dbReference type="ChEBI" id="CHEBI:58343"/>
        <dbReference type="ChEBI" id="CHEBI:132018"/>
    </reaction>
</comment>
<sequence length="282" mass="32749">MLDAKMGVVANATRLTKFQVLIALLYPIVILVGQLVWLASPQETTHNYFTSKKNIFNVLFVKKGWLWTSVVYLLLLLRVPSTSRYFSADSLADSLKQFACVTLCWYFYTQWFFGLPIMDKIFVLTGGSCDNIPQSRATDPLKFKLMDASNLDLYYSSSLTSSQCRAIKGRWTGGHDPSGHMFILSLSSMFLILECARFYTLDDLATEIRNFKNEWRVFWRTRDTASLRRLLKDYPLVFISLLLWLWFWMIFVTSVHFHTLLENIAGLIFSYLSIYASIQFFK</sequence>
<dbReference type="EMBL" id="JAEUBD010001540">
    <property type="protein sequence ID" value="KAH3659405.1"/>
    <property type="molecule type" value="Genomic_DNA"/>
</dbReference>
<feature type="transmembrane region" description="Helical" evidence="9">
    <location>
        <begin position="263"/>
        <end position="281"/>
    </location>
</feature>
<comment type="catalytic activity">
    <reaction evidence="8">
        <text>(9Z)-octadecenoyl-CoA + H2O = S-(9Z-octadecenoyl)-4'-phosphopantetheine + adenosine 3',5'-bisphosphate + 2 H(+)</text>
        <dbReference type="Rhea" id="RHEA:65564"/>
        <dbReference type="ChEBI" id="CHEBI:15377"/>
        <dbReference type="ChEBI" id="CHEBI:15378"/>
        <dbReference type="ChEBI" id="CHEBI:57387"/>
        <dbReference type="ChEBI" id="CHEBI:58343"/>
        <dbReference type="ChEBI" id="CHEBI:156553"/>
    </reaction>
</comment>
<feature type="transmembrane region" description="Helical" evidence="9">
    <location>
        <begin position="98"/>
        <end position="118"/>
    </location>
</feature>
<reference evidence="10" key="1">
    <citation type="journal article" date="2021" name="Open Biol.">
        <title>Shared evolutionary footprints suggest mitochondrial oxidative damage underlies multiple complex I losses in fungi.</title>
        <authorList>
            <person name="Schikora-Tamarit M.A."/>
            <person name="Marcet-Houben M."/>
            <person name="Nosek J."/>
            <person name="Gabaldon T."/>
        </authorList>
    </citation>
    <scope>NUCLEOTIDE SEQUENCE</scope>
    <source>
        <strain evidence="10">NCAIM Y.01608</strain>
    </source>
</reference>
<comment type="caution">
    <text evidence="10">The sequence shown here is derived from an EMBL/GenBank/DDBJ whole genome shotgun (WGS) entry which is preliminary data.</text>
</comment>
<dbReference type="GO" id="GO:0140042">
    <property type="term" value="P:lipid droplet formation"/>
    <property type="evidence" value="ECO:0007669"/>
    <property type="project" value="UniProtKB-UniRule"/>
</dbReference>
<name>A0A9P8SZ21_9ASCO</name>
<protein>
    <recommendedName>
        <fullName evidence="8">Acyl-coenzyme A diphosphatase SCS3</fullName>
        <ecNumber evidence="8">3.6.1.-</ecNumber>
    </recommendedName>
    <alternativeName>
        <fullName evidence="8">FIT family protein SCS3</fullName>
    </alternativeName>
</protein>
<comment type="catalytic activity">
    <reaction evidence="8">
        <text>(5Z,8Z,11Z,14Z)-eicosatetraenoyl-CoA + H2O = S-(5Z,8Z,11Z,14Z-eicosatetraenoyl)-4'-phosphopantetheine + adenosine 3',5'-bisphosphate + 2 H(+)</text>
        <dbReference type="Rhea" id="RHEA:65568"/>
        <dbReference type="ChEBI" id="CHEBI:15377"/>
        <dbReference type="ChEBI" id="CHEBI:15378"/>
        <dbReference type="ChEBI" id="CHEBI:57368"/>
        <dbReference type="ChEBI" id="CHEBI:58343"/>
        <dbReference type="ChEBI" id="CHEBI:156554"/>
    </reaction>
</comment>
<comment type="similarity">
    <text evidence="8">Belongs to the FIT family. Fungal FIT2B/SCS3 subfamily.</text>
</comment>
<dbReference type="InterPro" id="IPR019388">
    <property type="entry name" value="FIT"/>
</dbReference>
<dbReference type="GO" id="GO:0010945">
    <property type="term" value="F:coenzyme A diphosphatase activity"/>
    <property type="evidence" value="ECO:0007669"/>
    <property type="project" value="InterPro"/>
</dbReference>
<dbReference type="GO" id="GO:0005789">
    <property type="term" value="C:endoplasmic reticulum membrane"/>
    <property type="evidence" value="ECO:0007669"/>
    <property type="project" value="UniProtKB-SubCell"/>
</dbReference>
<keyword evidence="11" id="KW-1185">Reference proteome</keyword>
<dbReference type="InterPro" id="IPR046400">
    <property type="entry name" value="SCS3"/>
</dbReference>
<reference evidence="10" key="2">
    <citation type="submission" date="2021-01" db="EMBL/GenBank/DDBJ databases">
        <authorList>
            <person name="Schikora-Tamarit M.A."/>
        </authorList>
    </citation>
    <scope>NUCLEOTIDE SEQUENCE</scope>
    <source>
        <strain evidence="10">NCAIM Y.01608</strain>
    </source>
</reference>
<comment type="subcellular location">
    <subcellularLocation>
        <location evidence="1 8">Endoplasmic reticulum membrane</location>
        <topology evidence="1 8">Multi-pass membrane protein</topology>
    </subcellularLocation>
</comment>
<keyword evidence="4 8" id="KW-0256">Endoplasmic reticulum</keyword>
<evidence type="ECO:0000256" key="2">
    <source>
        <dbReference type="ARBA" id="ARBA00022692"/>
    </source>
</evidence>
<comment type="function">
    <text evidence="8">Fatty acyl-coenzyme A (CoA) diphosphatase that hydrolyzes fatty acyl-CoA to yield acyl-4'-phosphopantetheine and adenosine 3',5'-bisphosphate. Preferentially hydrolyzes unsaturated long-chain acyl-CoA substrates in the endoplasmic reticulum (ER) lumen. This catalytic activity is required for maintaining ER structure and for lipid droplets (LDs) biogenesis, which are lipid storage organelles involved in maintaining lipid and energy homeostasis. May directly bind to diacylglycerol (DAGs) and triacylglycerol, which is also important for LD biogenesis. May support directional budding of nacent LDs from the ER into the cytosol by reducing DAG levels at sites of LD formation. May play a role in the regulation of cell morphology and cytoskeletal organization. Involved in phospholipid biosynthesis.</text>
</comment>
<evidence type="ECO:0000256" key="6">
    <source>
        <dbReference type="ARBA" id="ARBA00023098"/>
    </source>
</evidence>
<dbReference type="Pfam" id="PF10261">
    <property type="entry name" value="FIT"/>
    <property type="match status" value="1"/>
</dbReference>
<accession>A0A9P8SZ21</accession>
<feature type="transmembrane region" description="Helical" evidence="9">
    <location>
        <begin position="20"/>
        <end position="39"/>
    </location>
</feature>
<evidence type="ECO:0000256" key="8">
    <source>
        <dbReference type="HAMAP-Rule" id="MF_03231"/>
    </source>
</evidence>
<keyword evidence="8" id="KW-0444">Lipid biosynthesis</keyword>
<keyword evidence="2 8" id="KW-0812">Transmembrane</keyword>
<dbReference type="HAMAP" id="MF_03231">
    <property type="entry name" value="SCS3"/>
    <property type="match status" value="1"/>
</dbReference>
<keyword evidence="7 8" id="KW-0472">Membrane</keyword>
<proteinExistence type="inferred from homology"/>
<gene>
    <name evidence="8" type="primary">SCS3</name>
    <name evidence="8" type="synonym">FIT2B</name>
    <name evidence="10" type="ORF">OGATHE_006289</name>
</gene>
<evidence type="ECO:0000256" key="4">
    <source>
        <dbReference type="ARBA" id="ARBA00022824"/>
    </source>
</evidence>
<keyword evidence="8" id="KW-0594">Phospholipid biosynthesis</keyword>
<keyword evidence="3 8" id="KW-0378">Hydrolase</keyword>
<keyword evidence="8" id="KW-1208">Phospholipid metabolism</keyword>
<feature type="active site" evidence="8">
    <location>
        <position position="180"/>
    </location>
</feature>
<organism evidence="10 11">
    <name type="scientific">Ogataea polymorpha</name>
    <dbReference type="NCBI Taxonomy" id="460523"/>
    <lineage>
        <taxon>Eukaryota</taxon>
        <taxon>Fungi</taxon>
        <taxon>Dikarya</taxon>
        <taxon>Ascomycota</taxon>
        <taxon>Saccharomycotina</taxon>
        <taxon>Pichiomycetes</taxon>
        <taxon>Pichiales</taxon>
        <taxon>Pichiaceae</taxon>
        <taxon>Ogataea</taxon>
    </lineage>
</organism>
<evidence type="ECO:0000256" key="9">
    <source>
        <dbReference type="SAM" id="Phobius"/>
    </source>
</evidence>
<evidence type="ECO:0000256" key="5">
    <source>
        <dbReference type="ARBA" id="ARBA00022989"/>
    </source>
</evidence>
<dbReference type="Proteomes" id="UP000788993">
    <property type="component" value="Unassembled WGS sequence"/>
</dbReference>
<evidence type="ECO:0000256" key="3">
    <source>
        <dbReference type="ARBA" id="ARBA00022801"/>
    </source>
</evidence>
<feature type="transmembrane region" description="Helical" evidence="9">
    <location>
        <begin position="59"/>
        <end position="77"/>
    </location>
</feature>
<comment type="catalytic activity">
    <reaction evidence="8">
        <text>an acyl-CoA + H2O = an acyl-4'-phosphopantetheine + adenosine 3',5'-bisphosphate + 2 H(+)</text>
        <dbReference type="Rhea" id="RHEA:50044"/>
        <dbReference type="ChEBI" id="CHEBI:15377"/>
        <dbReference type="ChEBI" id="CHEBI:15378"/>
        <dbReference type="ChEBI" id="CHEBI:58342"/>
        <dbReference type="ChEBI" id="CHEBI:58343"/>
        <dbReference type="ChEBI" id="CHEBI:132023"/>
    </reaction>
</comment>
<dbReference type="PANTHER" id="PTHR23129:SF0">
    <property type="entry name" value="ACYL-COENZYME A DIPHOSPHATASE FITM2"/>
    <property type="match status" value="1"/>
</dbReference>
<keyword evidence="5 8" id="KW-1133">Transmembrane helix</keyword>
<dbReference type="GO" id="GO:0008654">
    <property type="term" value="P:phospholipid biosynthetic process"/>
    <property type="evidence" value="ECO:0007669"/>
    <property type="project" value="UniProtKB-KW"/>
</dbReference>
<dbReference type="EC" id="3.6.1.-" evidence="8"/>
<dbReference type="AlphaFoldDB" id="A0A9P8SZ21"/>
<feature type="active site" evidence="8">
    <location>
        <position position="258"/>
    </location>
</feature>
<keyword evidence="6" id="KW-0443">Lipid metabolism</keyword>
<feature type="transmembrane region" description="Helical" evidence="9">
    <location>
        <begin position="181"/>
        <end position="199"/>
    </location>
</feature>
<dbReference type="PANTHER" id="PTHR23129">
    <property type="entry name" value="ACYL-COENZYME A DIPHOSPHATASE FITM2"/>
    <property type="match status" value="1"/>
</dbReference>